<dbReference type="Proteomes" id="UP000199071">
    <property type="component" value="Unassembled WGS sequence"/>
</dbReference>
<dbReference type="EMBL" id="FMXQ01000008">
    <property type="protein sequence ID" value="SDB47379.1"/>
    <property type="molecule type" value="Genomic_DNA"/>
</dbReference>
<name>A0A1G6DQE8_9HYPH</name>
<dbReference type="InterPro" id="IPR049625">
    <property type="entry name" value="Glyco_transf_61_cat"/>
</dbReference>
<gene>
    <name evidence="4" type="ORF">SAMN02982931_03634</name>
</gene>
<feature type="domain" description="Glycosyltransferase 61 catalytic" evidence="3">
    <location>
        <begin position="139"/>
        <end position="236"/>
    </location>
</feature>
<evidence type="ECO:0000313" key="4">
    <source>
        <dbReference type="EMBL" id="SDB47379.1"/>
    </source>
</evidence>
<dbReference type="AlphaFoldDB" id="A0A1G6DQE8"/>
<reference evidence="4 5" key="1">
    <citation type="submission" date="2016-10" db="EMBL/GenBank/DDBJ databases">
        <authorList>
            <person name="de Groot N.N."/>
        </authorList>
    </citation>
    <scope>NUCLEOTIDE SEQUENCE [LARGE SCALE GENOMIC DNA]</scope>
    <source>
        <strain evidence="4 5">ATCC 35022</strain>
    </source>
</reference>
<feature type="region of interest" description="Disordered" evidence="1">
    <location>
        <begin position="152"/>
        <end position="174"/>
    </location>
</feature>
<feature type="compositionally biased region" description="Basic and acidic residues" evidence="1">
    <location>
        <begin position="162"/>
        <end position="174"/>
    </location>
</feature>
<evidence type="ECO:0000256" key="1">
    <source>
        <dbReference type="SAM" id="MobiDB-lite"/>
    </source>
</evidence>
<accession>A0A1G6DQE8</accession>
<proteinExistence type="predicted"/>
<evidence type="ECO:0000313" key="5">
    <source>
        <dbReference type="Proteomes" id="UP000199071"/>
    </source>
</evidence>
<dbReference type="Pfam" id="PF04577">
    <property type="entry name" value="Glyco_transf_61"/>
    <property type="match status" value="1"/>
</dbReference>
<keyword evidence="2" id="KW-0812">Transmembrane</keyword>
<dbReference type="STRING" id="665467.SAMN02982931_03634"/>
<sequence>MTAPPLRLMTLKTRAGSRAHFYHFFFGVLLPLARYMAGGDDDTIPLLVEECGPMDAILDELDLPGLILLGKDEHRRLQGRMPLTTAERVSLAPYDLDAVKGDYDPVAIRAGVDWLLARFGDRVEARRQALQAEWLGQPRILIVDRGPPDPFYANDPSYASEPSRRKTAGAERRRVGNHEDLVESLSGLYPGCRGVLLEGQSLAAQIALFQVADIVVAQHGAALSNIVWMRPDASIVELEGGAPEIGYFVSLADALGLSHRFFPQEGPFGPVDVDNLIEAIEAIARNARRARVSAGDAAVSAGVPVSDRSGTVAQ</sequence>
<evidence type="ECO:0000256" key="2">
    <source>
        <dbReference type="SAM" id="Phobius"/>
    </source>
</evidence>
<keyword evidence="5" id="KW-1185">Reference proteome</keyword>
<feature type="transmembrane region" description="Helical" evidence="2">
    <location>
        <begin position="21"/>
        <end position="37"/>
    </location>
</feature>
<keyword evidence="2" id="KW-1133">Transmembrane helix</keyword>
<protein>
    <recommendedName>
        <fullName evidence="3">Glycosyltransferase 61 catalytic domain-containing protein</fullName>
    </recommendedName>
</protein>
<keyword evidence="2" id="KW-0472">Membrane</keyword>
<dbReference type="GO" id="GO:0016757">
    <property type="term" value="F:glycosyltransferase activity"/>
    <property type="evidence" value="ECO:0007669"/>
    <property type="project" value="InterPro"/>
</dbReference>
<organism evidence="4 5">
    <name type="scientific">Bauldia litoralis</name>
    <dbReference type="NCBI Taxonomy" id="665467"/>
    <lineage>
        <taxon>Bacteria</taxon>
        <taxon>Pseudomonadati</taxon>
        <taxon>Pseudomonadota</taxon>
        <taxon>Alphaproteobacteria</taxon>
        <taxon>Hyphomicrobiales</taxon>
        <taxon>Kaistiaceae</taxon>
        <taxon>Bauldia</taxon>
    </lineage>
</organism>
<evidence type="ECO:0000259" key="3">
    <source>
        <dbReference type="Pfam" id="PF04577"/>
    </source>
</evidence>